<dbReference type="Gene3D" id="3.90.320.10">
    <property type="match status" value="1"/>
</dbReference>
<organism evidence="5">
    <name type="scientific">Timema tahoe</name>
    <dbReference type="NCBI Taxonomy" id="61484"/>
    <lineage>
        <taxon>Eukaryota</taxon>
        <taxon>Metazoa</taxon>
        <taxon>Ecdysozoa</taxon>
        <taxon>Arthropoda</taxon>
        <taxon>Hexapoda</taxon>
        <taxon>Insecta</taxon>
        <taxon>Pterygota</taxon>
        <taxon>Neoptera</taxon>
        <taxon>Polyneoptera</taxon>
        <taxon>Phasmatodea</taxon>
        <taxon>Timematodea</taxon>
        <taxon>Timematoidea</taxon>
        <taxon>Timematidae</taxon>
        <taxon>Timema</taxon>
    </lineage>
</organism>
<protein>
    <submittedName>
        <fullName evidence="5">Uncharacterized protein</fullName>
    </submittedName>
</protein>
<keyword evidence="2" id="KW-0255">Endonuclease</keyword>
<dbReference type="EMBL" id="OE003947">
    <property type="protein sequence ID" value="CAD7460694.1"/>
    <property type="molecule type" value="Genomic_DNA"/>
</dbReference>
<proteinExistence type="predicted"/>
<dbReference type="PANTHER" id="PTHR46609:SF8">
    <property type="entry name" value="YQAJ VIRAL RECOMBINASE DOMAIN-CONTAINING PROTEIN"/>
    <property type="match status" value="1"/>
</dbReference>
<dbReference type="InterPro" id="IPR034720">
    <property type="entry name" value="Viral_alk_exo"/>
</dbReference>
<dbReference type="InterPro" id="IPR011604">
    <property type="entry name" value="PDDEXK-like_dom_sf"/>
</dbReference>
<evidence type="ECO:0000313" key="5">
    <source>
        <dbReference type="EMBL" id="CAD7460694.1"/>
    </source>
</evidence>
<sequence>MVTYNYGLHSKQPPDHGVELEQLKNTFLTSISLTDEDILQLEEDTKGQRLNHLWMKERRQRLTASHFGTVCKMRDTTSCRVTVKSIMYQSSLQTPAIRYGIANEYEKMTNHKDLRTKSPDGVIGQDGLIEERGKPHNVKMEPRSGVYSIDAKSQLVVTYISQDLRHKNNKKKKEKKPGVYWHWLAARCNRKDGEKRTEEICDL</sequence>
<keyword evidence="3" id="KW-0378">Hydrolase</keyword>
<dbReference type="GO" id="GO:0006281">
    <property type="term" value="P:DNA repair"/>
    <property type="evidence" value="ECO:0007669"/>
    <property type="project" value="UniProtKB-ARBA"/>
</dbReference>
<gene>
    <name evidence="5" type="ORF">TTEB3V08_LOCUS8615</name>
</gene>
<dbReference type="InterPro" id="IPR051703">
    <property type="entry name" value="NF-kappa-B_Signaling_Reg"/>
</dbReference>
<name>A0A7R9ILK7_9NEOP</name>
<dbReference type="Pfam" id="PF01771">
    <property type="entry name" value="Viral_alk_exo"/>
    <property type="match status" value="1"/>
</dbReference>
<keyword evidence="1" id="KW-0540">Nuclease</keyword>
<keyword evidence="4" id="KW-0269">Exonuclease</keyword>
<reference evidence="5" key="1">
    <citation type="submission" date="2020-11" db="EMBL/GenBank/DDBJ databases">
        <authorList>
            <person name="Tran Van P."/>
        </authorList>
    </citation>
    <scope>NUCLEOTIDE SEQUENCE</scope>
</reference>
<accession>A0A7R9ILK7</accession>
<dbReference type="InterPro" id="IPR011335">
    <property type="entry name" value="Restrct_endonuc-II-like"/>
</dbReference>
<evidence type="ECO:0000256" key="2">
    <source>
        <dbReference type="ARBA" id="ARBA00022759"/>
    </source>
</evidence>
<evidence type="ECO:0000256" key="1">
    <source>
        <dbReference type="ARBA" id="ARBA00022722"/>
    </source>
</evidence>
<dbReference type="PANTHER" id="PTHR46609">
    <property type="entry name" value="EXONUCLEASE, PHAGE-TYPE/RECB, C-TERMINAL DOMAIN-CONTAINING PROTEIN"/>
    <property type="match status" value="1"/>
</dbReference>
<evidence type="ECO:0000256" key="3">
    <source>
        <dbReference type="ARBA" id="ARBA00022801"/>
    </source>
</evidence>
<dbReference type="SUPFAM" id="SSF52980">
    <property type="entry name" value="Restriction endonuclease-like"/>
    <property type="match status" value="1"/>
</dbReference>
<dbReference type="GO" id="GO:0004527">
    <property type="term" value="F:exonuclease activity"/>
    <property type="evidence" value="ECO:0007669"/>
    <property type="project" value="UniProtKB-KW"/>
</dbReference>
<evidence type="ECO:0000256" key="4">
    <source>
        <dbReference type="ARBA" id="ARBA00022839"/>
    </source>
</evidence>
<dbReference type="AlphaFoldDB" id="A0A7R9ILK7"/>
<dbReference type="GO" id="GO:0004519">
    <property type="term" value="F:endonuclease activity"/>
    <property type="evidence" value="ECO:0007669"/>
    <property type="project" value="UniProtKB-KW"/>
</dbReference>